<protein>
    <submittedName>
        <fullName evidence="1">Phage-related tail protein</fullName>
    </submittedName>
</protein>
<dbReference type="InterPro" id="IPR008861">
    <property type="entry name" value="GpX-like"/>
</dbReference>
<dbReference type="RefSeq" id="WP_145770240.1">
    <property type="nucleotide sequence ID" value="NZ_LR778301.1"/>
</dbReference>
<dbReference type="AlphaFoldDB" id="A0A6S6XWQ8"/>
<name>A0A6S6XWQ8_9PROT</name>
<dbReference type="EMBL" id="LR778301">
    <property type="protein sequence ID" value="CAB1367259.1"/>
    <property type="molecule type" value="Genomic_DNA"/>
</dbReference>
<dbReference type="KEGG" id="doe:DENOEST_0087"/>
<reference evidence="1 2" key="1">
    <citation type="submission" date="2020-03" db="EMBL/GenBank/DDBJ databases">
        <authorList>
            <consortium name="Genoscope - CEA"/>
            <person name="William W."/>
        </authorList>
    </citation>
    <scope>NUCLEOTIDE SEQUENCE [LARGE SCALE GENOMIC DNA]</scope>
    <source>
        <strain evidence="2">DSM 16959</strain>
    </source>
</reference>
<dbReference type="Pfam" id="PF05489">
    <property type="entry name" value="Phage_tail_X"/>
    <property type="match status" value="1"/>
</dbReference>
<evidence type="ECO:0000313" key="1">
    <source>
        <dbReference type="EMBL" id="CAB1367259.1"/>
    </source>
</evidence>
<dbReference type="Proteomes" id="UP000515733">
    <property type="component" value="Chromosome"/>
</dbReference>
<sequence>MSRPILKRVITRDGDVLDDLVWQHYGDGGRSDLLAAVLEANPQLAQLPPVLVAGLVIELPDLPLPAEAPVIRLWS</sequence>
<gene>
    <name evidence="1" type="ORF">DENOEST_0087</name>
</gene>
<evidence type="ECO:0000313" key="2">
    <source>
        <dbReference type="Proteomes" id="UP000515733"/>
    </source>
</evidence>
<keyword evidence="2" id="KW-1185">Reference proteome</keyword>
<accession>A0A6S6XWQ8</accession>
<dbReference type="OrthoDB" id="8759063at2"/>
<organism evidence="1 2">
    <name type="scientific">Denitratisoma oestradiolicum</name>
    <dbReference type="NCBI Taxonomy" id="311182"/>
    <lineage>
        <taxon>Bacteria</taxon>
        <taxon>Pseudomonadati</taxon>
        <taxon>Pseudomonadota</taxon>
        <taxon>Betaproteobacteria</taxon>
        <taxon>Nitrosomonadales</taxon>
        <taxon>Sterolibacteriaceae</taxon>
        <taxon>Denitratisoma</taxon>
    </lineage>
</organism>
<proteinExistence type="predicted"/>